<dbReference type="GO" id="GO:0006955">
    <property type="term" value="P:immune response"/>
    <property type="evidence" value="ECO:0007669"/>
    <property type="project" value="TreeGrafter"/>
</dbReference>
<name>A0A674PGP1_TAKRU</name>
<evidence type="ECO:0000256" key="1">
    <source>
        <dbReference type="ARBA" id="ARBA00022729"/>
    </source>
</evidence>
<dbReference type="SMART" id="SM00408">
    <property type="entry name" value="IGc2"/>
    <property type="match status" value="4"/>
</dbReference>
<dbReference type="SUPFAM" id="SSF48726">
    <property type="entry name" value="Immunoglobulin"/>
    <property type="match status" value="5"/>
</dbReference>
<keyword evidence="5" id="KW-1185">Reference proteome</keyword>
<protein>
    <recommendedName>
        <fullName evidence="3">Ig-like domain-containing protein</fullName>
    </recommendedName>
</protein>
<evidence type="ECO:0000313" key="5">
    <source>
        <dbReference type="Proteomes" id="UP000005226"/>
    </source>
</evidence>
<evidence type="ECO:0000313" key="4">
    <source>
        <dbReference type="Ensembl" id="ENSTRUP00000084897.1"/>
    </source>
</evidence>
<dbReference type="Proteomes" id="UP000005226">
    <property type="component" value="Chromosome 8"/>
</dbReference>
<feature type="domain" description="Ig-like" evidence="3">
    <location>
        <begin position="23"/>
        <end position="86"/>
    </location>
</feature>
<feature type="domain" description="Ig-like" evidence="3">
    <location>
        <begin position="195"/>
        <end position="284"/>
    </location>
</feature>
<accession>A0A674PGP1</accession>
<dbReference type="InterPro" id="IPR050488">
    <property type="entry name" value="Ig_Fc_receptor"/>
</dbReference>
<dbReference type="PROSITE" id="PS50835">
    <property type="entry name" value="IG_LIKE"/>
    <property type="match status" value="3"/>
</dbReference>
<feature type="domain" description="Ig-like" evidence="3">
    <location>
        <begin position="103"/>
        <end position="188"/>
    </location>
</feature>
<dbReference type="PANTHER" id="PTHR11481:SF64">
    <property type="entry name" value="FC RECEPTOR-LIKE PROTEIN 4"/>
    <property type="match status" value="1"/>
</dbReference>
<dbReference type="AlphaFoldDB" id="A0A674PGP1"/>
<dbReference type="InterPro" id="IPR003599">
    <property type="entry name" value="Ig_sub"/>
</dbReference>
<sequence length="557" mass="62082">MLLLASSADCGARLPSWPEIYYGEALTLWCQIEGGEDFEWIYQWAVPNANAIGIQSKNEYRINYATGSHNGNYMCLGQMKNETSSTAWSPAFNLRVSNNKLVPNLTVSPSWLSSGDSVTLNCSVKYPDVGWRFYWYKAIPNLPITFYTMEPRLKTHMVQLQTTNQGGQYACIGDNIQRGTRKESNVVSLTVSGKPKAELRKDAAAAGGKVTLTCSTITPSHGWKFFWYRGKKKDSLTAQDVAFLSNDRISTSQGGVYWCRGGRGNPVYYTKYSNPIVTSAAAVTLQPSWPEIYYGEALTLWCQIEGGEDFEWIYHCAVPNANAIDIQSKNEYRINYATGSHNGNYRCLGQMKNETSWTARSPAFNLRVSNSNPDRAQHFITDTMSLSLTCAGDSAEWTVNRFSSSGYLTRCAAWGSMTGPTCYINGQSFIDGVYWCETATGLFSNAVNITRSHNNAIVDFPVHPVTEGQPVTLRCKWTTELNLAVISFYKNDKLIQNDTRGEFFIPAVSKSNEGFYKCGGKVPERGHLAFLPRKPTRGPIGPKSPLWTLILLWKCGC</sequence>
<keyword evidence="1" id="KW-0732">Signal</keyword>
<dbReference type="GeneTree" id="ENSGT00940000162700"/>
<reference evidence="4" key="2">
    <citation type="submission" date="2025-08" db="UniProtKB">
        <authorList>
            <consortium name="Ensembl"/>
        </authorList>
    </citation>
    <scope>IDENTIFICATION</scope>
</reference>
<dbReference type="InterPro" id="IPR007110">
    <property type="entry name" value="Ig-like_dom"/>
</dbReference>
<dbReference type="SMART" id="SM00409">
    <property type="entry name" value="IG"/>
    <property type="match status" value="5"/>
</dbReference>
<evidence type="ECO:0000259" key="3">
    <source>
        <dbReference type="PROSITE" id="PS50835"/>
    </source>
</evidence>
<dbReference type="PANTHER" id="PTHR11481">
    <property type="entry name" value="IMMUNOGLOBULIN FC RECEPTOR"/>
    <property type="match status" value="1"/>
</dbReference>
<proteinExistence type="predicted"/>
<keyword evidence="2" id="KW-1015">Disulfide bond</keyword>
<dbReference type="Ensembl" id="ENSTRUT00000070401.1">
    <property type="protein sequence ID" value="ENSTRUP00000084897.1"/>
    <property type="gene ID" value="ENSTRUG00000029328.1"/>
</dbReference>
<dbReference type="InterPro" id="IPR003598">
    <property type="entry name" value="Ig_sub2"/>
</dbReference>
<reference evidence="4" key="3">
    <citation type="submission" date="2025-09" db="UniProtKB">
        <authorList>
            <consortium name="Ensembl"/>
        </authorList>
    </citation>
    <scope>IDENTIFICATION</scope>
</reference>
<dbReference type="GO" id="GO:0009897">
    <property type="term" value="C:external side of plasma membrane"/>
    <property type="evidence" value="ECO:0007669"/>
    <property type="project" value="TreeGrafter"/>
</dbReference>
<dbReference type="InterPro" id="IPR013783">
    <property type="entry name" value="Ig-like_fold"/>
</dbReference>
<dbReference type="Gene3D" id="2.60.40.10">
    <property type="entry name" value="Immunoglobulins"/>
    <property type="match status" value="5"/>
</dbReference>
<dbReference type="GO" id="GO:0004888">
    <property type="term" value="F:transmembrane signaling receptor activity"/>
    <property type="evidence" value="ECO:0007669"/>
    <property type="project" value="TreeGrafter"/>
</dbReference>
<dbReference type="InParanoid" id="A0A674PGP1"/>
<reference evidence="4 5" key="1">
    <citation type="journal article" date="2011" name="Genome Biol. Evol.">
        <title>Integration of the genetic map and genome assembly of fugu facilitates insights into distinct features of genome evolution in teleosts and mammals.</title>
        <authorList>
            <person name="Kai W."/>
            <person name="Kikuchi K."/>
            <person name="Tohari S."/>
            <person name="Chew A.K."/>
            <person name="Tay A."/>
            <person name="Fujiwara A."/>
            <person name="Hosoya S."/>
            <person name="Suetake H."/>
            <person name="Naruse K."/>
            <person name="Brenner S."/>
            <person name="Suzuki Y."/>
            <person name="Venkatesh B."/>
        </authorList>
    </citation>
    <scope>NUCLEOTIDE SEQUENCE [LARGE SCALE GENOMIC DNA]</scope>
</reference>
<dbReference type="GO" id="GO:0007166">
    <property type="term" value="P:cell surface receptor signaling pathway"/>
    <property type="evidence" value="ECO:0007669"/>
    <property type="project" value="TreeGrafter"/>
</dbReference>
<dbReference type="Pfam" id="PF13895">
    <property type="entry name" value="Ig_2"/>
    <property type="match status" value="1"/>
</dbReference>
<organism evidence="4 5">
    <name type="scientific">Takifugu rubripes</name>
    <name type="common">Japanese pufferfish</name>
    <name type="synonym">Fugu rubripes</name>
    <dbReference type="NCBI Taxonomy" id="31033"/>
    <lineage>
        <taxon>Eukaryota</taxon>
        <taxon>Metazoa</taxon>
        <taxon>Chordata</taxon>
        <taxon>Craniata</taxon>
        <taxon>Vertebrata</taxon>
        <taxon>Euteleostomi</taxon>
        <taxon>Actinopterygii</taxon>
        <taxon>Neopterygii</taxon>
        <taxon>Teleostei</taxon>
        <taxon>Neoteleostei</taxon>
        <taxon>Acanthomorphata</taxon>
        <taxon>Eupercaria</taxon>
        <taxon>Tetraodontiformes</taxon>
        <taxon>Tetradontoidea</taxon>
        <taxon>Tetraodontidae</taxon>
        <taxon>Takifugu</taxon>
    </lineage>
</organism>
<dbReference type="InterPro" id="IPR036179">
    <property type="entry name" value="Ig-like_dom_sf"/>
</dbReference>
<evidence type="ECO:0000256" key="2">
    <source>
        <dbReference type="ARBA" id="ARBA00023157"/>
    </source>
</evidence>